<comment type="caution">
    <text evidence="3">The sequence shown here is derived from an EMBL/GenBank/DDBJ whole genome shotgun (WGS) entry which is preliminary data.</text>
</comment>
<feature type="region of interest" description="Disordered" evidence="2">
    <location>
        <begin position="228"/>
        <end position="300"/>
    </location>
</feature>
<name>A0AAW0F5S0_9TRYP</name>
<reference evidence="3 4" key="1">
    <citation type="journal article" date="2021" name="MBio">
        <title>A New Model Trypanosomatid, Novymonas esmeraldas: Genomic Perception of Its 'Candidatus Pandoraea novymonadis' Endosymbiont.</title>
        <authorList>
            <person name="Zakharova A."/>
            <person name="Saura A."/>
            <person name="Butenko A."/>
            <person name="Podesvova L."/>
            <person name="Warmusova S."/>
            <person name="Kostygov A.Y."/>
            <person name="Nenarokova A."/>
            <person name="Lukes J."/>
            <person name="Opperdoes F.R."/>
            <person name="Yurchenko V."/>
        </authorList>
    </citation>
    <scope>NUCLEOTIDE SEQUENCE [LARGE SCALE GENOMIC DNA]</scope>
    <source>
        <strain evidence="3 4">E262AT.01</strain>
    </source>
</reference>
<accession>A0AAW0F5S0</accession>
<keyword evidence="1" id="KW-0175">Coiled coil</keyword>
<evidence type="ECO:0000313" key="4">
    <source>
        <dbReference type="Proteomes" id="UP001430356"/>
    </source>
</evidence>
<feature type="coiled-coil region" evidence="1">
    <location>
        <begin position="153"/>
        <end position="180"/>
    </location>
</feature>
<dbReference type="EMBL" id="JAECZO010000022">
    <property type="protein sequence ID" value="KAK7201947.1"/>
    <property type="molecule type" value="Genomic_DNA"/>
</dbReference>
<keyword evidence="4" id="KW-1185">Reference proteome</keyword>
<dbReference type="Proteomes" id="UP001430356">
    <property type="component" value="Unassembled WGS sequence"/>
</dbReference>
<proteinExistence type="predicted"/>
<gene>
    <name evidence="3" type="ORF">NESM_000262600</name>
</gene>
<evidence type="ECO:0000256" key="2">
    <source>
        <dbReference type="SAM" id="MobiDB-lite"/>
    </source>
</evidence>
<protein>
    <submittedName>
        <fullName evidence="3">Uncharacterized protein</fullName>
    </submittedName>
</protein>
<sequence>MTQVQEHSPLNSAHRRAQREWVSKIRDTSNMIYRSAVQAQKNFDQYLTAMEHVGAMYKEYGELLSASQHSFLNVHANVEGLQDIRAACTRTHVSIHKWEHSEELYAVREQLQMQTQMLRARNENATKVVQACVERDELIKMHSEKSALHAKAVRKQREDEKALRKECEKLEQKVTKANVVAQDQIEAMAIKSTPVILLLCAQLFKAMSQNGRFMADRFSLRRAGAAAHISDPNNDDAVTGIARSQRSPRSEISSIAPSGVYGQNYSTFHPNEADPRVSSGTQNSGIPLRYDTNGQPPTAA</sequence>
<feature type="compositionally biased region" description="Polar residues" evidence="2">
    <location>
        <begin position="242"/>
        <end position="269"/>
    </location>
</feature>
<evidence type="ECO:0000256" key="1">
    <source>
        <dbReference type="SAM" id="Coils"/>
    </source>
</evidence>
<organism evidence="3 4">
    <name type="scientific">Novymonas esmeraldas</name>
    <dbReference type="NCBI Taxonomy" id="1808958"/>
    <lineage>
        <taxon>Eukaryota</taxon>
        <taxon>Discoba</taxon>
        <taxon>Euglenozoa</taxon>
        <taxon>Kinetoplastea</taxon>
        <taxon>Metakinetoplastina</taxon>
        <taxon>Trypanosomatida</taxon>
        <taxon>Trypanosomatidae</taxon>
        <taxon>Novymonas</taxon>
    </lineage>
</organism>
<evidence type="ECO:0000313" key="3">
    <source>
        <dbReference type="EMBL" id="KAK7201947.1"/>
    </source>
</evidence>
<dbReference type="AlphaFoldDB" id="A0AAW0F5S0"/>